<gene>
    <name evidence="1" type="ORF">PHMEG_00026299</name>
</gene>
<accession>A0A225V9J8</accession>
<keyword evidence="2" id="KW-1185">Reference proteome</keyword>
<proteinExistence type="predicted"/>
<protein>
    <submittedName>
        <fullName evidence="1">Uncharacterized protein</fullName>
    </submittedName>
</protein>
<organism evidence="1 2">
    <name type="scientific">Phytophthora megakarya</name>
    <dbReference type="NCBI Taxonomy" id="4795"/>
    <lineage>
        <taxon>Eukaryota</taxon>
        <taxon>Sar</taxon>
        <taxon>Stramenopiles</taxon>
        <taxon>Oomycota</taxon>
        <taxon>Peronosporomycetes</taxon>
        <taxon>Peronosporales</taxon>
        <taxon>Peronosporaceae</taxon>
        <taxon>Phytophthora</taxon>
    </lineage>
</organism>
<dbReference type="AlphaFoldDB" id="A0A225V9J8"/>
<evidence type="ECO:0000313" key="1">
    <source>
        <dbReference type="EMBL" id="OWZ02181.1"/>
    </source>
</evidence>
<dbReference type="EMBL" id="NBNE01006338">
    <property type="protein sequence ID" value="OWZ02181.1"/>
    <property type="molecule type" value="Genomic_DNA"/>
</dbReference>
<sequence length="130" mass="15570">MEEPAAFAVYRNTLPEPTMLAFVETVHEFFREHADRGYADFTFVYLYPVDVDAYVFRLMKRFKEDKENNWQFGHRLAIWPQVTEDIKAAAEDSPELKQFMQRMAQWSMDKAVERYLHFKTNGFDMIRVDV</sequence>
<comment type="caution">
    <text evidence="1">The sequence shown here is derived from an EMBL/GenBank/DDBJ whole genome shotgun (WGS) entry which is preliminary data.</text>
</comment>
<dbReference type="Proteomes" id="UP000198211">
    <property type="component" value="Unassembled WGS sequence"/>
</dbReference>
<evidence type="ECO:0000313" key="2">
    <source>
        <dbReference type="Proteomes" id="UP000198211"/>
    </source>
</evidence>
<name>A0A225V9J8_9STRA</name>
<reference evidence="2" key="1">
    <citation type="submission" date="2017-03" db="EMBL/GenBank/DDBJ databases">
        <title>Phytopthora megakarya and P. palmivora, two closely related causual agents of cacao black pod achieved similar genome size and gene model numbers by different mechanisms.</title>
        <authorList>
            <person name="Ali S."/>
            <person name="Shao J."/>
            <person name="Larry D.J."/>
            <person name="Kronmiller B."/>
            <person name="Shen D."/>
            <person name="Strem M.D."/>
            <person name="Melnick R.L."/>
            <person name="Guiltinan M.J."/>
            <person name="Tyler B.M."/>
            <person name="Meinhardt L.W."/>
            <person name="Bailey B.A."/>
        </authorList>
    </citation>
    <scope>NUCLEOTIDE SEQUENCE [LARGE SCALE GENOMIC DNA]</scope>
    <source>
        <strain evidence="2">zdho120</strain>
    </source>
</reference>